<comment type="caution">
    <text evidence="13">The sequence shown here is derived from an EMBL/GenBank/DDBJ whole genome shotgun (WGS) entry which is preliminary data.</text>
</comment>
<comment type="function">
    <text evidence="10">Catalyzes hydrolysis of the D-alanyl-D-alanine dipeptide.</text>
</comment>
<dbReference type="EC" id="3.4.13.22" evidence="10"/>
<proteinExistence type="inferred from homology"/>
<comment type="similarity">
    <text evidence="2">Belongs to the CapA family.</text>
</comment>
<feature type="signal peptide" evidence="11">
    <location>
        <begin position="1"/>
        <end position="24"/>
    </location>
</feature>
<evidence type="ECO:0000256" key="10">
    <source>
        <dbReference type="HAMAP-Rule" id="MF_01924"/>
    </source>
</evidence>
<dbReference type="RefSeq" id="WP_301998747.1">
    <property type="nucleotide sequence ID" value="NZ_JAMJEV010000004.1"/>
</dbReference>
<comment type="catalytic activity">
    <reaction evidence="1 10">
        <text>D-alanyl-D-alanine + H2O = 2 D-alanine</text>
        <dbReference type="Rhea" id="RHEA:20661"/>
        <dbReference type="ChEBI" id="CHEBI:15377"/>
        <dbReference type="ChEBI" id="CHEBI:57416"/>
        <dbReference type="ChEBI" id="CHEBI:57822"/>
        <dbReference type="EC" id="3.4.13.22"/>
    </reaction>
</comment>
<dbReference type="Gene3D" id="3.60.21.10">
    <property type="match status" value="1"/>
</dbReference>
<keyword evidence="6 10" id="KW-0862">Zinc</keyword>
<evidence type="ECO:0000256" key="11">
    <source>
        <dbReference type="SAM" id="SignalP"/>
    </source>
</evidence>
<evidence type="ECO:0000256" key="3">
    <source>
        <dbReference type="ARBA" id="ARBA00022670"/>
    </source>
</evidence>
<dbReference type="CDD" id="cd14840">
    <property type="entry name" value="D-Ala-D-Ala_dipeptidase_Aad"/>
    <property type="match status" value="1"/>
</dbReference>
<dbReference type="Pfam" id="PF09587">
    <property type="entry name" value="PGA_cap"/>
    <property type="match status" value="1"/>
</dbReference>
<dbReference type="HAMAP" id="MF_01924">
    <property type="entry name" value="A_A_dipeptidase"/>
    <property type="match status" value="1"/>
</dbReference>
<dbReference type="Pfam" id="PF01427">
    <property type="entry name" value="Peptidase_M15"/>
    <property type="match status" value="1"/>
</dbReference>
<keyword evidence="11" id="KW-0732">Signal</keyword>
<evidence type="ECO:0000259" key="12">
    <source>
        <dbReference type="SMART" id="SM00854"/>
    </source>
</evidence>
<keyword evidence="7 10" id="KW-0224">Dipeptidase</keyword>
<evidence type="ECO:0000256" key="4">
    <source>
        <dbReference type="ARBA" id="ARBA00022723"/>
    </source>
</evidence>
<dbReference type="CDD" id="cd07381">
    <property type="entry name" value="MPP_CapA"/>
    <property type="match status" value="1"/>
</dbReference>
<evidence type="ECO:0000256" key="6">
    <source>
        <dbReference type="ARBA" id="ARBA00022833"/>
    </source>
</evidence>
<keyword evidence="4 10" id="KW-0479">Metal-binding</keyword>
<keyword evidence="3 10" id="KW-0645">Protease</keyword>
<feature type="domain" description="Capsule synthesis protein CapA" evidence="12">
    <location>
        <begin position="219"/>
        <end position="457"/>
    </location>
</feature>
<comment type="cofactor">
    <cofactor evidence="10">
        <name>Zn(2+)</name>
        <dbReference type="ChEBI" id="CHEBI:29105"/>
    </cofactor>
    <text evidence="10">Binds 1 zinc ion per subunit.</text>
</comment>
<sequence>MFNRFLAFPITLILVFGFSAQVRAEDTITLSQTGDVKQKTDFVDIQQIIPNIELDIKYATTDNFTHSKLYDSPQALLRQGTAEKLKKVADEVGEKGYRLKIWDAYRSPDAQFAMWKLIPDRRYIADPYKGYSNHSRGSAVDLTLVDKQGNELPMPTSFDNFTEEAARSNKNAKYLREAMVKHGFKPLATEWWHFDDKDAYQPAKAVKVSPVSPKEAVITISAIGDVTLGQDERFLYEGSFNHYYNLKGPEYFFSGVKKILSEDDLTIANLEGTLTEASEKPNKSSQGSRAFFFKGNPYYTAILKDGSIEAVNLANNHYMDFLSRGFMDTLSTLDHAGISWFGNQKVIIFDKKSVKIGLIGVNTLGPLEEGVDSENLISELKVNIEALREKTSLIVVSFHWGIENKYNPTEEQRKLGRLAIDQGADLVLGHHPHVVQPYEIYKGKCIVYSLGNFVFGGNSNPWYNDTEIFQQQYSFVNDKLVEISLPNIIPCRLTSSFKPELLN</sequence>
<feature type="binding site" evidence="10">
    <location>
        <position position="141"/>
    </location>
    <ligand>
        <name>Zn(2+)</name>
        <dbReference type="ChEBI" id="CHEBI:29105"/>
        <note>catalytic</note>
    </ligand>
</feature>
<dbReference type="PANTHER" id="PTHR33393">
    <property type="entry name" value="POLYGLUTAMINE SYNTHESIS ACCESSORY PROTEIN RV0574C-RELATED"/>
    <property type="match status" value="1"/>
</dbReference>
<dbReference type="EMBL" id="JAMJEV010000004">
    <property type="protein sequence ID" value="MDO0822351.1"/>
    <property type="molecule type" value="Genomic_DNA"/>
</dbReference>
<dbReference type="InterPro" id="IPR009045">
    <property type="entry name" value="Zn_M74/Hedgehog-like"/>
</dbReference>
<evidence type="ECO:0000256" key="2">
    <source>
        <dbReference type="ARBA" id="ARBA00005662"/>
    </source>
</evidence>
<dbReference type="SMART" id="SM00854">
    <property type="entry name" value="PGA_cap"/>
    <property type="match status" value="1"/>
</dbReference>
<comment type="similarity">
    <text evidence="10">Belongs to the peptidase M15D family.</text>
</comment>
<dbReference type="SUPFAM" id="SSF56300">
    <property type="entry name" value="Metallo-dependent phosphatases"/>
    <property type="match status" value="1"/>
</dbReference>
<dbReference type="InterPro" id="IPR019079">
    <property type="entry name" value="Capsule_synth_CapA"/>
</dbReference>
<gene>
    <name evidence="13" type="ORF">M8H41_05715</name>
</gene>
<evidence type="ECO:0000313" key="14">
    <source>
        <dbReference type="Proteomes" id="UP001176021"/>
    </source>
</evidence>
<dbReference type="SUPFAM" id="SSF55166">
    <property type="entry name" value="Hedgehog/DD-peptidase"/>
    <property type="match status" value="1"/>
</dbReference>
<feature type="binding site" evidence="10">
    <location>
        <position position="134"/>
    </location>
    <ligand>
        <name>Zn(2+)</name>
        <dbReference type="ChEBI" id="CHEBI:29105"/>
        <note>catalytic</note>
    </ligand>
</feature>
<organism evidence="13 14">
    <name type="scientific">Desulfosporosinus nitroreducens</name>
    <dbReference type="NCBI Taxonomy" id="2018668"/>
    <lineage>
        <taxon>Bacteria</taxon>
        <taxon>Bacillati</taxon>
        <taxon>Bacillota</taxon>
        <taxon>Clostridia</taxon>
        <taxon>Eubacteriales</taxon>
        <taxon>Desulfitobacteriaceae</taxon>
        <taxon>Desulfosporosinus</taxon>
    </lineage>
</organism>
<evidence type="ECO:0000313" key="13">
    <source>
        <dbReference type="EMBL" id="MDO0822351.1"/>
    </source>
</evidence>
<accession>A0ABT8QLY7</accession>
<feature type="chain" id="PRO_5045527206" description="D-alanyl-D-alanine dipeptidase" evidence="11">
    <location>
        <begin position="25"/>
        <end position="503"/>
    </location>
</feature>
<evidence type="ECO:0000256" key="1">
    <source>
        <dbReference type="ARBA" id="ARBA00001362"/>
    </source>
</evidence>
<dbReference type="Gene3D" id="3.30.1380.10">
    <property type="match status" value="1"/>
</dbReference>
<evidence type="ECO:0000256" key="8">
    <source>
        <dbReference type="ARBA" id="ARBA00023049"/>
    </source>
</evidence>
<evidence type="ECO:0000256" key="7">
    <source>
        <dbReference type="ARBA" id="ARBA00022997"/>
    </source>
</evidence>
<evidence type="ECO:0000256" key="9">
    <source>
        <dbReference type="ARBA" id="ARBA00023316"/>
    </source>
</evidence>
<keyword evidence="14" id="KW-1185">Reference proteome</keyword>
<keyword evidence="8 10" id="KW-0482">Metalloprotease</keyword>
<feature type="active site" description="Proton donor/acceptor" evidence="10">
    <location>
        <position position="190"/>
    </location>
</feature>
<dbReference type="Proteomes" id="UP001176021">
    <property type="component" value="Unassembled WGS sequence"/>
</dbReference>
<dbReference type="PANTHER" id="PTHR33393:SF11">
    <property type="entry name" value="POLYGLUTAMINE SYNTHESIS ACCESSORY PROTEIN RV0574C-RELATED"/>
    <property type="match status" value="1"/>
</dbReference>
<reference evidence="13" key="1">
    <citation type="submission" date="2022-05" db="EMBL/GenBank/DDBJ databases">
        <title>Expanded diversity of anoxic marine methylotrophy in a Black Sea sulfate reducing microorganism.</title>
        <authorList>
            <person name="Fischer P.Q."/>
            <person name="Stams A.J.M."/>
            <person name="Villanueva L."/>
            <person name="Sousa D.Z."/>
        </authorList>
    </citation>
    <scope>NUCLEOTIDE SEQUENCE</scope>
    <source>
        <strain evidence="13">P130</strain>
    </source>
</reference>
<name>A0ABT8QLY7_9FIRM</name>
<dbReference type="InterPro" id="IPR052169">
    <property type="entry name" value="CW_Biosynth-Accessory"/>
</dbReference>
<feature type="binding site" evidence="10">
    <location>
        <position position="193"/>
    </location>
    <ligand>
        <name>Zn(2+)</name>
        <dbReference type="ChEBI" id="CHEBI:29105"/>
        <note>catalytic</note>
    </ligand>
</feature>
<feature type="site" description="Transition state stabilizer" evidence="10">
    <location>
        <position position="106"/>
    </location>
</feature>
<keyword evidence="9" id="KW-0961">Cell wall biogenesis/degradation</keyword>
<dbReference type="InterPro" id="IPR029052">
    <property type="entry name" value="Metallo-depent_PP-like"/>
</dbReference>
<protein>
    <recommendedName>
        <fullName evidence="10">D-alanyl-D-alanine dipeptidase</fullName>
        <shortName evidence="10">D-Ala-D-Ala dipeptidase</shortName>
        <ecNumber evidence="10">3.4.13.22</ecNumber>
    </recommendedName>
</protein>
<keyword evidence="5 10" id="KW-0378">Hydrolase</keyword>
<evidence type="ECO:0000256" key="5">
    <source>
        <dbReference type="ARBA" id="ARBA00022801"/>
    </source>
</evidence>
<dbReference type="InterPro" id="IPR000755">
    <property type="entry name" value="A_A_dipeptidase"/>
</dbReference>